<protein>
    <submittedName>
        <fullName evidence="2">Uncharacterized protein</fullName>
    </submittedName>
</protein>
<proteinExistence type="predicted"/>
<accession>A0AA39Y9W7</accession>
<gene>
    <name evidence="2" type="ORF">B0T16DRAFT_388357</name>
</gene>
<evidence type="ECO:0000256" key="1">
    <source>
        <dbReference type="SAM" id="MobiDB-lite"/>
    </source>
</evidence>
<evidence type="ECO:0000313" key="2">
    <source>
        <dbReference type="EMBL" id="KAK0648040.1"/>
    </source>
</evidence>
<evidence type="ECO:0000313" key="3">
    <source>
        <dbReference type="Proteomes" id="UP001174936"/>
    </source>
</evidence>
<organism evidence="2 3">
    <name type="scientific">Cercophora newfieldiana</name>
    <dbReference type="NCBI Taxonomy" id="92897"/>
    <lineage>
        <taxon>Eukaryota</taxon>
        <taxon>Fungi</taxon>
        <taxon>Dikarya</taxon>
        <taxon>Ascomycota</taxon>
        <taxon>Pezizomycotina</taxon>
        <taxon>Sordariomycetes</taxon>
        <taxon>Sordariomycetidae</taxon>
        <taxon>Sordariales</taxon>
        <taxon>Lasiosphaeriaceae</taxon>
        <taxon>Cercophora</taxon>
    </lineage>
</organism>
<dbReference type="EMBL" id="JAULSV010000003">
    <property type="protein sequence ID" value="KAK0648040.1"/>
    <property type="molecule type" value="Genomic_DNA"/>
</dbReference>
<dbReference type="Proteomes" id="UP001174936">
    <property type="component" value="Unassembled WGS sequence"/>
</dbReference>
<sequence length="214" mass="22532">MPPKKTTDGPAADATPVIFSTRDQQILLNAFMCMEAAPSINYEQLAARCGMTNPRSASNAWLAIRKKIIEHGNIPVIDSEGNTLPVMNPFSNSKRKASDDDEGTDGPASAKKTPAKRARPTPKKPAAAAENMNGEDGEEGDAAALATPTKAPRKRAAPKKAGTPKVAKLAPRVESDSEAEAIMKPTVTNEEILKEAAAFQTHSSVESGDAAGEI</sequence>
<feature type="compositionally biased region" description="Basic residues" evidence="1">
    <location>
        <begin position="113"/>
        <end position="122"/>
    </location>
</feature>
<feature type="region of interest" description="Disordered" evidence="1">
    <location>
        <begin position="78"/>
        <end position="186"/>
    </location>
</feature>
<dbReference type="AlphaFoldDB" id="A0AA39Y9W7"/>
<comment type="caution">
    <text evidence="2">The sequence shown here is derived from an EMBL/GenBank/DDBJ whole genome shotgun (WGS) entry which is preliminary data.</text>
</comment>
<reference evidence="2" key="1">
    <citation type="submission" date="2023-06" db="EMBL/GenBank/DDBJ databases">
        <title>Genome-scale phylogeny and comparative genomics of the fungal order Sordariales.</title>
        <authorList>
            <consortium name="Lawrence Berkeley National Laboratory"/>
            <person name="Hensen N."/>
            <person name="Bonometti L."/>
            <person name="Westerberg I."/>
            <person name="Brannstrom I.O."/>
            <person name="Guillou S."/>
            <person name="Cros-Aarteil S."/>
            <person name="Calhoun S."/>
            <person name="Haridas S."/>
            <person name="Kuo A."/>
            <person name="Mondo S."/>
            <person name="Pangilinan J."/>
            <person name="Riley R."/>
            <person name="Labutti K."/>
            <person name="Andreopoulos B."/>
            <person name="Lipzen A."/>
            <person name="Chen C."/>
            <person name="Yanf M."/>
            <person name="Daum C."/>
            <person name="Ng V."/>
            <person name="Clum A."/>
            <person name="Steindorff A."/>
            <person name="Ohm R."/>
            <person name="Martin F."/>
            <person name="Silar P."/>
            <person name="Natvig D."/>
            <person name="Lalanne C."/>
            <person name="Gautier V."/>
            <person name="Ament-Velasquez S.L."/>
            <person name="Kruys A."/>
            <person name="Hutchinson M.I."/>
            <person name="Powell A.J."/>
            <person name="Barry K."/>
            <person name="Miller A.N."/>
            <person name="Grigoriev I.V."/>
            <person name="Debuchy R."/>
            <person name="Gladieux P."/>
            <person name="Thoren M.H."/>
            <person name="Johannesson H."/>
        </authorList>
    </citation>
    <scope>NUCLEOTIDE SEQUENCE</scope>
    <source>
        <strain evidence="2">SMH2532-1</strain>
    </source>
</reference>
<name>A0AA39Y9W7_9PEZI</name>
<keyword evidence="3" id="KW-1185">Reference proteome</keyword>